<reference evidence="2" key="1">
    <citation type="submission" date="2021-02" db="EMBL/GenBank/DDBJ databases">
        <authorList>
            <person name="Dougan E. K."/>
            <person name="Rhodes N."/>
            <person name="Thang M."/>
            <person name="Chan C."/>
        </authorList>
    </citation>
    <scope>NUCLEOTIDE SEQUENCE</scope>
</reference>
<feature type="signal peptide" evidence="1">
    <location>
        <begin position="1"/>
        <end position="16"/>
    </location>
</feature>
<dbReference type="OrthoDB" id="408152at2759"/>
<dbReference type="AlphaFoldDB" id="A0A812PA34"/>
<dbReference type="PANTHER" id="PTHR36978">
    <property type="entry name" value="P-LOOP CONTAINING NUCLEOTIDE TRIPHOSPHATE HYDROLASE"/>
    <property type="match status" value="1"/>
</dbReference>
<dbReference type="Proteomes" id="UP000604046">
    <property type="component" value="Unassembled WGS sequence"/>
</dbReference>
<feature type="chain" id="PRO_5032677105" evidence="1">
    <location>
        <begin position="17"/>
        <end position="305"/>
    </location>
</feature>
<dbReference type="Pfam" id="PF17784">
    <property type="entry name" value="Sulfotransfer_4"/>
    <property type="match status" value="1"/>
</dbReference>
<dbReference type="InterPro" id="IPR027417">
    <property type="entry name" value="P-loop_NTPase"/>
</dbReference>
<comment type="caution">
    <text evidence="2">The sequence shown here is derived from an EMBL/GenBank/DDBJ whole genome shotgun (WGS) entry which is preliminary data.</text>
</comment>
<dbReference type="EMBL" id="CAJNDS010002135">
    <property type="protein sequence ID" value="CAE7346216.1"/>
    <property type="molecule type" value="Genomic_DNA"/>
</dbReference>
<keyword evidence="1" id="KW-0732">Signal</keyword>
<organism evidence="2 3">
    <name type="scientific">Symbiodinium natans</name>
    <dbReference type="NCBI Taxonomy" id="878477"/>
    <lineage>
        <taxon>Eukaryota</taxon>
        <taxon>Sar</taxon>
        <taxon>Alveolata</taxon>
        <taxon>Dinophyceae</taxon>
        <taxon>Suessiales</taxon>
        <taxon>Symbiodiniaceae</taxon>
        <taxon>Symbiodinium</taxon>
    </lineage>
</organism>
<dbReference type="Gene3D" id="3.40.50.300">
    <property type="entry name" value="P-loop containing nucleotide triphosphate hydrolases"/>
    <property type="match status" value="1"/>
</dbReference>
<name>A0A812PA34_9DINO</name>
<evidence type="ECO:0000313" key="2">
    <source>
        <dbReference type="EMBL" id="CAE7346216.1"/>
    </source>
</evidence>
<dbReference type="SUPFAM" id="SSF52540">
    <property type="entry name" value="P-loop containing nucleoside triphosphate hydrolases"/>
    <property type="match status" value="1"/>
</dbReference>
<sequence>MISKVCLLAAFHVCLSEFVLDVGAPRSGTQSMFEALKQLGLNALWSGYYTQLRWPWCDYLFANGTRPPFDNLTGFEAAMDEPFHLLYDEVLQAIPDAKFVYTVADPDSWYDQYLEFYAYQERDRDSENRQVYQRHKYYPGHETDVTHRLSSLRGKQGERLSERTRADFFPRPLGHPMNGYNPVEEWGSTESHWMCTAAHFWGCRFDDPHLRHHKDVRDRCLDSFRQHQDRVIRTIPKGQLLILNLSDGWGPLCEFLGKPIPPGPFPHVDRYATKTADANRTSVINDTSSVALVQREAVRLRRREL</sequence>
<accession>A0A812PA34</accession>
<keyword evidence="3" id="KW-1185">Reference proteome</keyword>
<evidence type="ECO:0000256" key="1">
    <source>
        <dbReference type="SAM" id="SignalP"/>
    </source>
</evidence>
<protein>
    <submittedName>
        <fullName evidence="2">Uncharacterized protein</fullName>
    </submittedName>
</protein>
<proteinExistence type="predicted"/>
<dbReference type="InterPro" id="IPR040632">
    <property type="entry name" value="Sulfotransfer_4"/>
</dbReference>
<evidence type="ECO:0000313" key="3">
    <source>
        <dbReference type="Proteomes" id="UP000604046"/>
    </source>
</evidence>
<dbReference type="PANTHER" id="PTHR36978:SF4">
    <property type="entry name" value="P-LOOP CONTAINING NUCLEOSIDE TRIPHOSPHATE HYDROLASE PROTEIN"/>
    <property type="match status" value="1"/>
</dbReference>
<gene>
    <name evidence="2" type="ORF">SNAT2548_LOCUS18165</name>
</gene>